<sequence>MDEIRDPVQAVTAPDPYPYYAALRERHGLYHEPRLDAWVATAAAVVDAALQHPGLRVRPPGQPVPPALQGTPAGAVYARLVRMSEGPAHAGTRRAVTQTLDPMASGQVAGRARDHAAQALAMTAPGDRERLRALYRVPLLTMAEGIGVPIGQRERVALLTERFVACLSPLSGAPALSEAQDAVHALHGLFDEGLSSWAPAPPSGGPERETWIANLIGLLSQTCDATAGLIGNTLVALGREPALVSRLRQGIVQVAEVVDEVARHDPPIQNTRRYAAEPLTLAGHALEAGQCVLLLLASANRDPAPCGTVAIDPAPDVFAPGRPPCRSFGYGAGHHRCPGDRLASAIAGGVVQALLAAQASLLDGLAQRLLASGAYRASVNARIPCFP</sequence>
<accession>A0A0G3BFR4</accession>
<dbReference type="EMBL" id="CP011371">
    <property type="protein sequence ID" value="AKJ28182.1"/>
    <property type="molecule type" value="Genomic_DNA"/>
</dbReference>
<reference evidence="2 3" key="1">
    <citation type="submission" date="2015-05" db="EMBL/GenBank/DDBJ databases">
        <authorList>
            <person name="Tang B."/>
            <person name="Yu Y."/>
        </authorList>
    </citation>
    <scope>NUCLEOTIDE SEQUENCE [LARGE SCALE GENOMIC DNA]</scope>
    <source>
        <strain evidence="2 3">DSM 7029</strain>
    </source>
</reference>
<dbReference type="PANTHER" id="PTHR46696:SF1">
    <property type="entry name" value="CYTOCHROME P450 YJIB-RELATED"/>
    <property type="match status" value="1"/>
</dbReference>
<dbReference type="KEGG" id="pbh:AAW51_1491"/>
<dbReference type="Gene3D" id="1.10.630.10">
    <property type="entry name" value="Cytochrome P450"/>
    <property type="match status" value="1"/>
</dbReference>
<proteinExistence type="inferred from homology"/>
<dbReference type="GO" id="GO:0016705">
    <property type="term" value="F:oxidoreductase activity, acting on paired donors, with incorporation or reduction of molecular oxygen"/>
    <property type="evidence" value="ECO:0007669"/>
    <property type="project" value="InterPro"/>
</dbReference>
<dbReference type="RefSeq" id="WP_047194097.1">
    <property type="nucleotide sequence ID" value="NZ_CP011371.1"/>
</dbReference>
<organism evidence="2 3">
    <name type="scientific">Caldimonas brevitalea</name>
    <dbReference type="NCBI Taxonomy" id="413882"/>
    <lineage>
        <taxon>Bacteria</taxon>
        <taxon>Pseudomonadati</taxon>
        <taxon>Pseudomonadota</taxon>
        <taxon>Betaproteobacteria</taxon>
        <taxon>Burkholderiales</taxon>
        <taxon>Sphaerotilaceae</taxon>
        <taxon>Caldimonas</taxon>
    </lineage>
</organism>
<keyword evidence="3" id="KW-1185">Reference proteome</keyword>
<dbReference type="AlphaFoldDB" id="A0A0G3BFR4"/>
<dbReference type="STRING" id="413882.AAW51_1491"/>
<dbReference type="CDD" id="cd11036">
    <property type="entry name" value="AknT-like"/>
    <property type="match status" value="1"/>
</dbReference>
<dbReference type="InterPro" id="IPR036396">
    <property type="entry name" value="Cyt_P450_sf"/>
</dbReference>
<dbReference type="PATRIC" id="fig|413882.6.peg.1566"/>
<dbReference type="InterPro" id="IPR001128">
    <property type="entry name" value="Cyt_P450"/>
</dbReference>
<dbReference type="GO" id="GO:0020037">
    <property type="term" value="F:heme binding"/>
    <property type="evidence" value="ECO:0007669"/>
    <property type="project" value="InterPro"/>
</dbReference>
<dbReference type="SUPFAM" id="SSF48264">
    <property type="entry name" value="Cytochrome P450"/>
    <property type="match status" value="1"/>
</dbReference>
<evidence type="ECO:0000256" key="1">
    <source>
        <dbReference type="ARBA" id="ARBA00010617"/>
    </source>
</evidence>
<dbReference type="Pfam" id="PF00067">
    <property type="entry name" value="p450"/>
    <property type="match status" value="1"/>
</dbReference>
<gene>
    <name evidence="2" type="ORF">AAW51_1491</name>
</gene>
<dbReference type="Proteomes" id="UP000035352">
    <property type="component" value="Chromosome"/>
</dbReference>
<name>A0A0G3BFR4_9BURK</name>
<comment type="similarity">
    <text evidence="1">Belongs to the cytochrome P450 family.</text>
</comment>
<dbReference type="GO" id="GO:0004497">
    <property type="term" value="F:monooxygenase activity"/>
    <property type="evidence" value="ECO:0007669"/>
    <property type="project" value="InterPro"/>
</dbReference>
<protein>
    <submittedName>
        <fullName evidence="2">Cytochrome p450 oxidoreductase</fullName>
    </submittedName>
</protein>
<evidence type="ECO:0000313" key="3">
    <source>
        <dbReference type="Proteomes" id="UP000035352"/>
    </source>
</evidence>
<evidence type="ECO:0000313" key="2">
    <source>
        <dbReference type="EMBL" id="AKJ28182.1"/>
    </source>
</evidence>
<dbReference type="PANTHER" id="PTHR46696">
    <property type="entry name" value="P450, PUTATIVE (EUROFUNG)-RELATED"/>
    <property type="match status" value="1"/>
</dbReference>
<dbReference type="GO" id="GO:0005506">
    <property type="term" value="F:iron ion binding"/>
    <property type="evidence" value="ECO:0007669"/>
    <property type="project" value="InterPro"/>
</dbReference>